<reference evidence="2" key="1">
    <citation type="journal article" date="2005" name="Nature">
        <title>The map-based sequence of the rice genome.</title>
        <authorList>
            <consortium name="International rice genome sequencing project (IRGSP)"/>
            <person name="Matsumoto T."/>
            <person name="Wu J."/>
            <person name="Kanamori H."/>
            <person name="Katayose Y."/>
            <person name="Fujisawa M."/>
            <person name="Namiki N."/>
            <person name="Mizuno H."/>
            <person name="Yamamoto K."/>
            <person name="Antonio B.A."/>
            <person name="Baba T."/>
            <person name="Sakata K."/>
            <person name="Nagamura Y."/>
            <person name="Aoki H."/>
            <person name="Arikawa K."/>
            <person name="Arita K."/>
            <person name="Bito T."/>
            <person name="Chiden Y."/>
            <person name="Fujitsuka N."/>
            <person name="Fukunaka R."/>
            <person name="Hamada M."/>
            <person name="Harada C."/>
            <person name="Hayashi A."/>
            <person name="Hijishita S."/>
            <person name="Honda M."/>
            <person name="Hosokawa S."/>
            <person name="Ichikawa Y."/>
            <person name="Idonuma A."/>
            <person name="Iijima M."/>
            <person name="Ikeda M."/>
            <person name="Ikeno M."/>
            <person name="Ito K."/>
            <person name="Ito S."/>
            <person name="Ito T."/>
            <person name="Ito Y."/>
            <person name="Ito Y."/>
            <person name="Iwabuchi A."/>
            <person name="Kamiya K."/>
            <person name="Karasawa W."/>
            <person name="Kurita K."/>
            <person name="Katagiri S."/>
            <person name="Kikuta A."/>
            <person name="Kobayashi H."/>
            <person name="Kobayashi N."/>
            <person name="Machita K."/>
            <person name="Maehara T."/>
            <person name="Masukawa M."/>
            <person name="Mizubayashi T."/>
            <person name="Mukai Y."/>
            <person name="Nagasaki H."/>
            <person name="Nagata Y."/>
            <person name="Naito S."/>
            <person name="Nakashima M."/>
            <person name="Nakama Y."/>
            <person name="Nakamichi Y."/>
            <person name="Nakamura M."/>
            <person name="Meguro A."/>
            <person name="Negishi M."/>
            <person name="Ohta I."/>
            <person name="Ohta T."/>
            <person name="Okamoto M."/>
            <person name="Ono N."/>
            <person name="Saji S."/>
            <person name="Sakaguchi M."/>
            <person name="Sakai K."/>
            <person name="Shibata M."/>
            <person name="Shimokawa T."/>
            <person name="Song J."/>
            <person name="Takazaki Y."/>
            <person name="Terasawa K."/>
            <person name="Tsugane M."/>
            <person name="Tsuji K."/>
            <person name="Ueda S."/>
            <person name="Waki K."/>
            <person name="Yamagata H."/>
            <person name="Yamamoto M."/>
            <person name="Yamamoto S."/>
            <person name="Yamane H."/>
            <person name="Yoshiki S."/>
            <person name="Yoshihara R."/>
            <person name="Yukawa K."/>
            <person name="Zhong H."/>
            <person name="Yano M."/>
            <person name="Yuan Q."/>
            <person name="Ouyang S."/>
            <person name="Liu J."/>
            <person name="Jones K.M."/>
            <person name="Gansberger K."/>
            <person name="Moffat K."/>
            <person name="Hill J."/>
            <person name="Bera J."/>
            <person name="Fadrosh D."/>
            <person name="Jin S."/>
            <person name="Johri S."/>
            <person name="Kim M."/>
            <person name="Overton L."/>
            <person name="Reardon M."/>
            <person name="Tsitrin T."/>
            <person name="Vuong H."/>
            <person name="Weaver B."/>
            <person name="Ciecko A."/>
            <person name="Tallon L."/>
            <person name="Jackson J."/>
            <person name="Pai G."/>
            <person name="Aken S.V."/>
            <person name="Utterback T."/>
            <person name="Reidmuller S."/>
            <person name="Feldblyum T."/>
            <person name="Hsiao J."/>
            <person name="Zismann V."/>
            <person name="Iobst S."/>
            <person name="de Vazeille A.R."/>
            <person name="Buell C.R."/>
            <person name="Ying K."/>
            <person name="Li Y."/>
            <person name="Lu T."/>
            <person name="Huang Y."/>
            <person name="Zhao Q."/>
            <person name="Feng Q."/>
            <person name="Zhang L."/>
            <person name="Zhu J."/>
            <person name="Weng Q."/>
            <person name="Mu J."/>
            <person name="Lu Y."/>
            <person name="Fan D."/>
            <person name="Liu Y."/>
            <person name="Guan J."/>
            <person name="Zhang Y."/>
            <person name="Yu S."/>
            <person name="Liu X."/>
            <person name="Zhang Y."/>
            <person name="Hong G."/>
            <person name="Han B."/>
            <person name="Choisne N."/>
            <person name="Demange N."/>
            <person name="Orjeda G."/>
            <person name="Samain S."/>
            <person name="Cattolico L."/>
            <person name="Pelletier E."/>
            <person name="Couloux A."/>
            <person name="Segurens B."/>
            <person name="Wincker P."/>
            <person name="D'Hont A."/>
            <person name="Scarpelli C."/>
            <person name="Weissenbach J."/>
            <person name="Salanoubat M."/>
            <person name="Quetier F."/>
            <person name="Yu Y."/>
            <person name="Kim H.R."/>
            <person name="Rambo T."/>
            <person name="Currie J."/>
            <person name="Collura K."/>
            <person name="Luo M."/>
            <person name="Yang T."/>
            <person name="Ammiraju J.S.S."/>
            <person name="Engler F."/>
            <person name="Soderlund C."/>
            <person name="Wing R.A."/>
            <person name="Palmer L.E."/>
            <person name="de la Bastide M."/>
            <person name="Spiegel L."/>
            <person name="Nascimento L."/>
            <person name="Zutavern T."/>
            <person name="O'Shaughnessy A."/>
            <person name="Dike S."/>
            <person name="Dedhia N."/>
            <person name="Preston R."/>
            <person name="Balija V."/>
            <person name="McCombie W.R."/>
            <person name="Chow T."/>
            <person name="Chen H."/>
            <person name="Chung M."/>
            <person name="Chen C."/>
            <person name="Shaw J."/>
            <person name="Wu H."/>
            <person name="Hsiao K."/>
            <person name="Chao Y."/>
            <person name="Chu M."/>
            <person name="Cheng C."/>
            <person name="Hour A."/>
            <person name="Lee P."/>
            <person name="Lin S."/>
            <person name="Lin Y."/>
            <person name="Liou J."/>
            <person name="Liu S."/>
            <person name="Hsing Y."/>
            <person name="Raghuvanshi S."/>
            <person name="Mohanty A."/>
            <person name="Bharti A.K."/>
            <person name="Gaur A."/>
            <person name="Gupta V."/>
            <person name="Kumar D."/>
            <person name="Ravi V."/>
            <person name="Vij S."/>
            <person name="Kapur A."/>
            <person name="Khurana P."/>
            <person name="Khurana P."/>
            <person name="Khurana J.P."/>
            <person name="Tyagi A.K."/>
            <person name="Gaikwad K."/>
            <person name="Singh A."/>
            <person name="Dalal V."/>
            <person name="Srivastava S."/>
            <person name="Dixit A."/>
            <person name="Pal A.K."/>
            <person name="Ghazi I.A."/>
            <person name="Yadav M."/>
            <person name="Pandit A."/>
            <person name="Bhargava A."/>
            <person name="Sureshbabu K."/>
            <person name="Batra K."/>
            <person name="Sharma T.R."/>
            <person name="Mohapatra T."/>
            <person name="Singh N.K."/>
            <person name="Messing J."/>
            <person name="Nelson A.B."/>
            <person name="Fuks G."/>
            <person name="Kavchok S."/>
            <person name="Keizer G."/>
            <person name="Linton E."/>
            <person name="Llaca V."/>
            <person name="Song R."/>
            <person name="Tanyolac B."/>
            <person name="Young S."/>
            <person name="Ho-Il K."/>
            <person name="Hahn J.H."/>
            <person name="Sangsakoo G."/>
            <person name="Vanavichit A."/>
            <person name="de Mattos Luiz.A.T."/>
            <person name="Zimmer P.D."/>
            <person name="Malone G."/>
            <person name="Dellagostin O."/>
            <person name="de Oliveira A.C."/>
            <person name="Bevan M."/>
            <person name="Bancroft I."/>
            <person name="Minx P."/>
            <person name="Cordum H."/>
            <person name="Wilson R."/>
            <person name="Cheng Z."/>
            <person name="Jin W."/>
            <person name="Jiang J."/>
            <person name="Leong S.A."/>
            <person name="Iwama H."/>
            <person name="Gojobori T."/>
            <person name="Itoh T."/>
            <person name="Niimura Y."/>
            <person name="Fujii Y."/>
            <person name="Habara T."/>
            <person name="Sakai H."/>
            <person name="Sato Y."/>
            <person name="Wilson G."/>
            <person name="Kumar K."/>
            <person name="McCouch S."/>
            <person name="Juretic N."/>
            <person name="Hoen D."/>
            <person name="Wright S."/>
            <person name="Bruskiewich R."/>
            <person name="Bureau T."/>
            <person name="Miyao A."/>
            <person name="Hirochika H."/>
            <person name="Nishikawa T."/>
            <person name="Kadowaki K."/>
            <person name="Sugiura M."/>
            <person name="Burr B."/>
            <person name="Sasaki T."/>
        </authorList>
    </citation>
    <scope>NUCLEOTIDE SEQUENCE [LARGE SCALE GENOMIC DNA]</scope>
    <source>
        <strain evidence="2">cv. Nipponbare</strain>
    </source>
</reference>
<protein>
    <submittedName>
        <fullName evidence="1">Uncharacterized protein</fullName>
    </submittedName>
</protein>
<name>Q5Z4J6_ORYSJ</name>
<evidence type="ECO:0000313" key="1">
    <source>
        <dbReference type="EMBL" id="BAD62336.1"/>
    </source>
</evidence>
<evidence type="ECO:0000313" key="2">
    <source>
        <dbReference type="Proteomes" id="UP000000763"/>
    </source>
</evidence>
<dbReference type="EMBL" id="AP006063">
    <property type="protein sequence ID" value="BAD62336.1"/>
    <property type="molecule type" value="Genomic_DNA"/>
</dbReference>
<proteinExistence type="predicted"/>
<dbReference type="Proteomes" id="UP000000763">
    <property type="component" value="Chromosome 6"/>
</dbReference>
<sequence length="76" mass="8355">MIYITLFLRNFSLGQWSGGSVAESKRRQATAAGGLSGTVAARRGWRQIVSRPEFLSKIPNAYMCVNPRPGINRGTQ</sequence>
<dbReference type="AlphaFoldDB" id="Q5Z4J6"/>
<reference evidence="2" key="2">
    <citation type="journal article" date="2008" name="Nucleic Acids Res.">
        <title>The rice annotation project database (RAP-DB): 2008 update.</title>
        <authorList>
            <consortium name="The rice annotation project (RAP)"/>
        </authorList>
    </citation>
    <scope>GENOME REANNOTATION</scope>
    <source>
        <strain evidence="2">cv. Nipponbare</strain>
    </source>
</reference>
<organism evidence="1 2">
    <name type="scientific">Oryza sativa subsp. japonica</name>
    <name type="common">Rice</name>
    <dbReference type="NCBI Taxonomy" id="39947"/>
    <lineage>
        <taxon>Eukaryota</taxon>
        <taxon>Viridiplantae</taxon>
        <taxon>Streptophyta</taxon>
        <taxon>Embryophyta</taxon>
        <taxon>Tracheophyta</taxon>
        <taxon>Spermatophyta</taxon>
        <taxon>Magnoliopsida</taxon>
        <taxon>Liliopsida</taxon>
        <taxon>Poales</taxon>
        <taxon>Poaceae</taxon>
        <taxon>BOP clade</taxon>
        <taxon>Oryzoideae</taxon>
        <taxon>Oryzeae</taxon>
        <taxon>Oryzinae</taxon>
        <taxon>Oryza</taxon>
        <taxon>Oryza sativa</taxon>
    </lineage>
</organism>
<accession>Q5Z4J6</accession>
<gene>
    <name evidence="1" type="primary">OSJNBa0022O06.45</name>
</gene>